<dbReference type="GO" id="GO:0005102">
    <property type="term" value="F:signaling receptor binding"/>
    <property type="evidence" value="ECO:0007669"/>
    <property type="project" value="InterPro"/>
</dbReference>
<evidence type="ECO:0000256" key="8">
    <source>
        <dbReference type="RuleBase" id="RU003500"/>
    </source>
</evidence>
<evidence type="ECO:0000256" key="5">
    <source>
        <dbReference type="ARBA" id="ARBA00022530"/>
    </source>
</evidence>
<dbReference type="InterPro" id="IPR005817">
    <property type="entry name" value="Wnt"/>
</dbReference>
<evidence type="ECO:0000256" key="2">
    <source>
        <dbReference type="ARBA" id="ARBA00005683"/>
    </source>
</evidence>
<dbReference type="EMBL" id="OA882789">
    <property type="protein sequence ID" value="CAD7276946.1"/>
    <property type="molecule type" value="Genomic_DNA"/>
</dbReference>
<evidence type="ECO:0000313" key="10">
    <source>
        <dbReference type="Proteomes" id="UP000678499"/>
    </source>
</evidence>
<evidence type="ECO:0000256" key="6">
    <source>
        <dbReference type="ARBA" id="ARBA00022687"/>
    </source>
</evidence>
<proteinExistence type="inferred from homology"/>
<evidence type="ECO:0000256" key="4">
    <source>
        <dbReference type="ARBA" id="ARBA00022525"/>
    </source>
</evidence>
<dbReference type="GO" id="GO:0005576">
    <property type="term" value="C:extracellular region"/>
    <property type="evidence" value="ECO:0007669"/>
    <property type="project" value="InterPro"/>
</dbReference>
<comment type="similarity">
    <text evidence="2 8">Belongs to the Wnt family.</text>
</comment>
<dbReference type="Proteomes" id="UP000678499">
    <property type="component" value="Unassembled WGS sequence"/>
</dbReference>
<gene>
    <name evidence="9" type="ORF">NMOB1V02_LOCUS4689</name>
</gene>
<comment type="subcellular location">
    <subcellularLocation>
        <location evidence="1 8">Secreted</location>
        <location evidence="1 8">Extracellular space</location>
        <location evidence="1 8">Extracellular matrix</location>
    </subcellularLocation>
</comment>
<keyword evidence="7" id="KW-1015">Disulfide bond</keyword>
<reference evidence="9" key="1">
    <citation type="submission" date="2020-11" db="EMBL/GenBank/DDBJ databases">
        <authorList>
            <person name="Tran Van P."/>
        </authorList>
    </citation>
    <scope>NUCLEOTIDE SEQUENCE</scope>
</reference>
<accession>A0A7R9BKW1</accession>
<organism evidence="9">
    <name type="scientific">Notodromas monacha</name>
    <dbReference type="NCBI Taxonomy" id="399045"/>
    <lineage>
        <taxon>Eukaryota</taxon>
        <taxon>Metazoa</taxon>
        <taxon>Ecdysozoa</taxon>
        <taxon>Arthropoda</taxon>
        <taxon>Crustacea</taxon>
        <taxon>Oligostraca</taxon>
        <taxon>Ostracoda</taxon>
        <taxon>Podocopa</taxon>
        <taxon>Podocopida</taxon>
        <taxon>Cypridocopina</taxon>
        <taxon>Cypridoidea</taxon>
        <taxon>Cyprididae</taxon>
        <taxon>Notodromas</taxon>
    </lineage>
</organism>
<dbReference type="Pfam" id="PF00110">
    <property type="entry name" value="wnt"/>
    <property type="match status" value="1"/>
</dbReference>
<comment type="function">
    <text evidence="8">Ligand for members of the frizzled family of seven transmembrane receptors.</text>
</comment>
<evidence type="ECO:0000256" key="7">
    <source>
        <dbReference type="ARBA" id="ARBA00023157"/>
    </source>
</evidence>
<keyword evidence="4" id="KW-0964">Secreted</keyword>
<evidence type="ECO:0000313" key="9">
    <source>
        <dbReference type="EMBL" id="CAD7276946.1"/>
    </source>
</evidence>
<name>A0A7R9BKW1_9CRUS</name>
<keyword evidence="5" id="KW-0272">Extracellular matrix</keyword>
<keyword evidence="6 8" id="KW-0879">Wnt signaling pathway</keyword>
<dbReference type="AlphaFoldDB" id="A0A7R9BKW1"/>
<keyword evidence="3 8" id="KW-0217">Developmental protein</keyword>
<dbReference type="GO" id="GO:0016055">
    <property type="term" value="P:Wnt signaling pathway"/>
    <property type="evidence" value="ECO:0007669"/>
    <property type="project" value="UniProtKB-KW"/>
</dbReference>
<evidence type="ECO:0000256" key="3">
    <source>
        <dbReference type="ARBA" id="ARBA00022473"/>
    </source>
</evidence>
<keyword evidence="10" id="KW-1185">Reference proteome</keyword>
<evidence type="ECO:0000256" key="1">
    <source>
        <dbReference type="ARBA" id="ARBA00004498"/>
    </source>
</evidence>
<sequence>MIGAIYNRAAFTTDTMSLNWITQGRRYLGILEEQQQQQQQVGFPAAASIAATTMMMASDAPAGGTAVYRAFCGVPSDPGNAVSGKNGSGKDADGDDDVVDWETAICRQHPLLADLDANSIRSVSQGALRGIRECQSQFAAERWNCPTFRNSTSVFGEHTMKRGSEKDDEFSCSVIDHFGRMSINIF</sequence>
<dbReference type="OrthoDB" id="5945655at2759"/>
<protein>
    <recommendedName>
        <fullName evidence="8">Protein Wnt</fullName>
    </recommendedName>
</protein>
<dbReference type="EMBL" id="CAJPEX010000752">
    <property type="protein sequence ID" value="CAG0917098.1"/>
    <property type="molecule type" value="Genomic_DNA"/>
</dbReference>